<name>A0AAW8JKG6_9GAMM</name>
<proteinExistence type="predicted"/>
<evidence type="ECO:0000313" key="2">
    <source>
        <dbReference type="Proteomes" id="UP001243195"/>
    </source>
</evidence>
<gene>
    <name evidence="1" type="ORF">RFH51_15080</name>
</gene>
<evidence type="ECO:0000313" key="1">
    <source>
        <dbReference type="EMBL" id="MDQ9072780.1"/>
    </source>
</evidence>
<dbReference type="EMBL" id="JAVIDA010000026">
    <property type="protein sequence ID" value="MDQ9072780.1"/>
    <property type="molecule type" value="Genomic_DNA"/>
</dbReference>
<dbReference type="InterPro" id="IPR017853">
    <property type="entry name" value="GH"/>
</dbReference>
<organism evidence="1 2">
    <name type="scientific">Acinetobacter gerneri</name>
    <dbReference type="NCBI Taxonomy" id="202952"/>
    <lineage>
        <taxon>Bacteria</taxon>
        <taxon>Pseudomonadati</taxon>
        <taxon>Pseudomonadota</taxon>
        <taxon>Gammaproteobacteria</taxon>
        <taxon>Moraxellales</taxon>
        <taxon>Moraxellaceae</taxon>
        <taxon>Acinetobacter</taxon>
    </lineage>
</organism>
<dbReference type="SUPFAM" id="SSF51445">
    <property type="entry name" value="(Trans)glycosidases"/>
    <property type="match status" value="1"/>
</dbReference>
<sequence length="246" mass="29111">MIGLKHLYKFRIFGLIFLAACNPSQSVLSSEKIDANHFDRFWIWGNISTAPYLKKAKELYILQGDVKYDKKIKQNKVTAQGVGILRIPEQKVWLVFRNHQLTWQNTELEVILNRVRQWESQGNQIVGIQIDFDSKTQNLYQYALFLKEIREKLPKKYQLSITGLMDWANIKDQKTINLLRQNIDEIIIQTYQSTRTLDQYQNYLQRFAKLKLPYKVGLVQNSEWQPLNLAQDPHFKGYVVFLLRSK</sequence>
<reference evidence="1" key="1">
    <citation type="submission" date="2023-08" db="EMBL/GenBank/DDBJ databases">
        <title>Emergence of clinically-relevant ST2 carbapenem-resistant Acinetobacter baumannii strains in hospital sewages in Zhejiang, East of China.</title>
        <authorList>
            <person name="Kaichao C."/>
            <person name="Zhang R."/>
        </authorList>
    </citation>
    <scope>NUCLEOTIDE SEQUENCE</scope>
    <source>
        <strain evidence="1">M-SY-60</strain>
    </source>
</reference>
<dbReference type="Pfam" id="PF11340">
    <property type="entry name" value="DUF3142"/>
    <property type="match status" value="1"/>
</dbReference>
<dbReference type="Gene3D" id="3.20.20.80">
    <property type="entry name" value="Glycosidases"/>
    <property type="match status" value="1"/>
</dbReference>
<dbReference type="InterPro" id="IPR021488">
    <property type="entry name" value="DUF3142"/>
</dbReference>
<comment type="caution">
    <text evidence="1">The sequence shown here is derived from an EMBL/GenBank/DDBJ whole genome shotgun (WGS) entry which is preliminary data.</text>
</comment>
<dbReference type="Proteomes" id="UP001243195">
    <property type="component" value="Unassembled WGS sequence"/>
</dbReference>
<dbReference type="AlphaFoldDB" id="A0AAW8JKG6"/>
<protein>
    <submittedName>
        <fullName evidence="1">DUF3142 domain-containing protein</fullName>
    </submittedName>
</protein>
<accession>A0AAW8JKG6</accession>
<dbReference type="RefSeq" id="WP_308957011.1">
    <property type="nucleotide sequence ID" value="NZ_JAVICY010000028.1"/>
</dbReference>